<name>A0A8J3KFF2_9ACTN</name>
<dbReference type="AlphaFoldDB" id="A0A8J3KFF2"/>
<accession>A0A8J3KFF2</accession>
<dbReference type="Proteomes" id="UP000659904">
    <property type="component" value="Unassembled WGS sequence"/>
</dbReference>
<feature type="compositionally biased region" description="Gly residues" evidence="1">
    <location>
        <begin position="8"/>
        <end position="20"/>
    </location>
</feature>
<evidence type="ECO:0000256" key="1">
    <source>
        <dbReference type="SAM" id="MobiDB-lite"/>
    </source>
</evidence>
<reference evidence="2 3" key="1">
    <citation type="submission" date="2021-01" db="EMBL/GenBank/DDBJ databases">
        <title>Whole genome shotgun sequence of Catellatospora citrea NBRC 14495.</title>
        <authorList>
            <person name="Komaki H."/>
            <person name="Tamura T."/>
        </authorList>
    </citation>
    <scope>NUCLEOTIDE SEQUENCE [LARGE SCALE GENOMIC DNA]</scope>
    <source>
        <strain evidence="2 3">NBRC 14495</strain>
    </source>
</reference>
<organism evidence="2 3">
    <name type="scientific">Catellatospora citrea</name>
    <dbReference type="NCBI Taxonomy" id="53366"/>
    <lineage>
        <taxon>Bacteria</taxon>
        <taxon>Bacillati</taxon>
        <taxon>Actinomycetota</taxon>
        <taxon>Actinomycetes</taxon>
        <taxon>Micromonosporales</taxon>
        <taxon>Micromonosporaceae</taxon>
        <taxon>Catellatospora</taxon>
    </lineage>
</organism>
<comment type="caution">
    <text evidence="2">The sequence shown here is derived from an EMBL/GenBank/DDBJ whole genome shotgun (WGS) entry which is preliminary data.</text>
</comment>
<dbReference type="EMBL" id="BONH01000001">
    <property type="protein sequence ID" value="GIF94909.1"/>
    <property type="molecule type" value="Genomic_DNA"/>
</dbReference>
<evidence type="ECO:0000313" key="2">
    <source>
        <dbReference type="EMBL" id="GIF94909.1"/>
    </source>
</evidence>
<evidence type="ECO:0000313" key="3">
    <source>
        <dbReference type="Proteomes" id="UP000659904"/>
    </source>
</evidence>
<proteinExistence type="predicted"/>
<gene>
    <name evidence="2" type="ORF">Cci01nite_00030</name>
</gene>
<protein>
    <submittedName>
        <fullName evidence="2">Uncharacterized protein</fullName>
    </submittedName>
</protein>
<feature type="region of interest" description="Disordered" evidence="1">
    <location>
        <begin position="1"/>
        <end position="28"/>
    </location>
</feature>
<keyword evidence="3" id="KW-1185">Reference proteome</keyword>
<sequence>MEERLGDQPGGGHRLGGAPRGGQQQIGLDIGEHAHRVVLPYQGNPQLAPGCDWRDADIRGTGAGALPELLESVVDGTGIDVSTWLVRRSEPDSDVRA</sequence>